<name>A0A6A4ZM55_9STRA</name>
<feature type="non-terminal residue" evidence="4">
    <location>
        <position position="486"/>
    </location>
</feature>
<dbReference type="InterPro" id="IPR042099">
    <property type="entry name" value="ANL_N_sf"/>
</dbReference>
<feature type="domain" description="AMP-dependent synthetase/ligase" evidence="3">
    <location>
        <begin position="26"/>
        <end position="425"/>
    </location>
</feature>
<dbReference type="InterPro" id="IPR000873">
    <property type="entry name" value="AMP-dep_synth/lig_dom"/>
</dbReference>
<gene>
    <name evidence="4" type="ORF">As57867_006250</name>
</gene>
<keyword evidence="1" id="KW-0547">Nucleotide-binding</keyword>
<comment type="caution">
    <text evidence="4">The sequence shown here is derived from an EMBL/GenBank/DDBJ whole genome shotgun (WGS) entry which is preliminary data.</text>
</comment>
<evidence type="ECO:0000256" key="1">
    <source>
        <dbReference type="ARBA" id="ARBA00022741"/>
    </source>
</evidence>
<dbReference type="GO" id="GO:0005524">
    <property type="term" value="F:ATP binding"/>
    <property type="evidence" value="ECO:0007669"/>
    <property type="project" value="UniProtKB-KW"/>
</dbReference>
<dbReference type="GO" id="GO:0004467">
    <property type="term" value="F:long-chain fatty acid-CoA ligase activity"/>
    <property type="evidence" value="ECO:0007669"/>
    <property type="project" value="TreeGrafter"/>
</dbReference>
<keyword evidence="2" id="KW-0067">ATP-binding</keyword>
<feature type="non-terminal residue" evidence="4">
    <location>
        <position position="1"/>
    </location>
</feature>
<evidence type="ECO:0000256" key="2">
    <source>
        <dbReference type="ARBA" id="ARBA00022840"/>
    </source>
</evidence>
<protein>
    <recommendedName>
        <fullName evidence="3">AMP-dependent synthetase/ligase domain-containing protein</fullName>
    </recommendedName>
</protein>
<evidence type="ECO:0000259" key="3">
    <source>
        <dbReference type="Pfam" id="PF00501"/>
    </source>
</evidence>
<proteinExistence type="predicted"/>
<dbReference type="EMBL" id="VJMH01002463">
    <property type="protein sequence ID" value="KAF0708667.1"/>
    <property type="molecule type" value="Genomic_DNA"/>
</dbReference>
<evidence type="ECO:0000313" key="4">
    <source>
        <dbReference type="EMBL" id="KAF0708667.1"/>
    </source>
</evidence>
<reference evidence="4" key="1">
    <citation type="submission" date="2019-06" db="EMBL/GenBank/DDBJ databases">
        <title>Genomics analysis of Aphanomyces spp. identifies a new class of oomycete effector associated with host adaptation.</title>
        <authorList>
            <person name="Gaulin E."/>
        </authorList>
    </citation>
    <scope>NUCLEOTIDE SEQUENCE</scope>
    <source>
        <strain evidence="4">CBS 578.67</strain>
    </source>
</reference>
<dbReference type="GO" id="GO:0005783">
    <property type="term" value="C:endoplasmic reticulum"/>
    <property type="evidence" value="ECO:0007669"/>
    <property type="project" value="TreeGrafter"/>
</dbReference>
<dbReference type="Pfam" id="PF00501">
    <property type="entry name" value="AMP-binding"/>
    <property type="match status" value="1"/>
</dbReference>
<dbReference type="Gene3D" id="3.40.50.12780">
    <property type="entry name" value="N-terminal domain of ligase-like"/>
    <property type="match status" value="1"/>
</dbReference>
<dbReference type="AlphaFoldDB" id="A0A6A4ZM55"/>
<sequence>FKIGLSISGDANFLGTRTRDSQDKAGPYTWITYNQAHARAQRIATGLHSRLQLQRQDVVGVFSKNRAEWILTETACNRMSYVLVPLYDTLGPKAIPFILNHTNMRVLVCSGDLIANVLAVKADCPSLECIVSMDEVTSEQRVDCEAKGVTLNTLVELETVSDATVPESPPTPSDLATISFTSGTEGDPKGAMLTHRNLVTTSLALCNRVSLTKDMVFISYLPLAHIFERMNFCNGIRFGMSAGFYQGDILLLLDDIAEIKPHIFISVPRLFNRIYDKVMQGVNAAGGAKKLLFDYAYSSKQQGLADGVLTHSVWDALVFSKIQALLGGRVQVIVSGSAPLAPNVKEFLKIAFACRVEEGYGLTETCAGATLSTPENPTGAHVGMPLENIQIRLVDVPEMNYTSADQPRPRGEVCIRGPNVFKGYFKDPKKTAECLTEDGWFSTGDIGAWNADGTLSIIDRKKNIFKLAQGEYVAVEKVEGVYMRSP</sequence>
<dbReference type="InterPro" id="IPR020845">
    <property type="entry name" value="AMP-binding_CS"/>
</dbReference>
<organism evidence="4">
    <name type="scientific">Aphanomyces stellatus</name>
    <dbReference type="NCBI Taxonomy" id="120398"/>
    <lineage>
        <taxon>Eukaryota</taxon>
        <taxon>Sar</taxon>
        <taxon>Stramenopiles</taxon>
        <taxon>Oomycota</taxon>
        <taxon>Saprolegniomycetes</taxon>
        <taxon>Saprolegniales</taxon>
        <taxon>Verrucalvaceae</taxon>
        <taxon>Aphanomyces</taxon>
    </lineage>
</organism>
<dbReference type="PROSITE" id="PS00455">
    <property type="entry name" value="AMP_BINDING"/>
    <property type="match status" value="1"/>
</dbReference>
<dbReference type="OrthoDB" id="1700726at2759"/>
<dbReference type="PANTHER" id="PTHR43272">
    <property type="entry name" value="LONG-CHAIN-FATTY-ACID--COA LIGASE"/>
    <property type="match status" value="1"/>
</dbReference>
<accession>A0A6A4ZM55</accession>
<dbReference type="PANTHER" id="PTHR43272:SF33">
    <property type="entry name" value="AMP-BINDING DOMAIN-CONTAINING PROTEIN-RELATED"/>
    <property type="match status" value="1"/>
</dbReference>
<dbReference type="SUPFAM" id="SSF56801">
    <property type="entry name" value="Acetyl-CoA synthetase-like"/>
    <property type="match status" value="1"/>
</dbReference>
<dbReference type="GO" id="GO:0016020">
    <property type="term" value="C:membrane"/>
    <property type="evidence" value="ECO:0007669"/>
    <property type="project" value="TreeGrafter"/>
</dbReference>